<dbReference type="PANTHER" id="PTHR31157:SF1">
    <property type="entry name" value="SCP DOMAIN-CONTAINING PROTEIN"/>
    <property type="match status" value="1"/>
</dbReference>
<organism evidence="3 4">
    <name type="scientific">Neolewinella lacunae</name>
    <dbReference type="NCBI Taxonomy" id="1517758"/>
    <lineage>
        <taxon>Bacteria</taxon>
        <taxon>Pseudomonadati</taxon>
        <taxon>Bacteroidota</taxon>
        <taxon>Saprospiria</taxon>
        <taxon>Saprospirales</taxon>
        <taxon>Lewinellaceae</taxon>
        <taxon>Neolewinella</taxon>
    </lineage>
</organism>
<comment type="caution">
    <text evidence="3">The sequence shown here is derived from an EMBL/GenBank/DDBJ whole genome shotgun (WGS) entry which is preliminary data.</text>
</comment>
<feature type="signal peptide" evidence="1">
    <location>
        <begin position="1"/>
        <end position="21"/>
    </location>
</feature>
<evidence type="ECO:0000313" key="3">
    <source>
        <dbReference type="EMBL" id="MBC6995483.1"/>
    </source>
</evidence>
<dbReference type="EMBL" id="JACSIT010000138">
    <property type="protein sequence ID" value="MBC6995483.1"/>
    <property type="molecule type" value="Genomic_DNA"/>
</dbReference>
<dbReference type="Proteomes" id="UP000650081">
    <property type="component" value="Unassembled WGS sequence"/>
</dbReference>
<name>A0A923PJW9_9BACT</name>
<keyword evidence="4" id="KW-1185">Reference proteome</keyword>
<dbReference type="Pfam" id="PF00188">
    <property type="entry name" value="CAP"/>
    <property type="match status" value="1"/>
</dbReference>
<feature type="domain" description="SCP" evidence="2">
    <location>
        <begin position="54"/>
        <end position="164"/>
    </location>
</feature>
<dbReference type="InterPro" id="IPR014044">
    <property type="entry name" value="CAP_dom"/>
</dbReference>
<dbReference type="PROSITE" id="PS51257">
    <property type="entry name" value="PROKAR_LIPOPROTEIN"/>
    <property type="match status" value="1"/>
</dbReference>
<sequence>MFLRFLPILLLLALLSCGCETDIVTGEPAAEDEPTAPVADPAPDGATAMAQEFLQRVNAVRGSGCLCGTTRMPAVPALRLHPQLSDAAQAHSEDQARHRKMQHLGSDGSRVGDRVTRAGFTWRAVGENVAWNYRSVEAVMRAWLESEGHCKNIMGANYQFLGVGERDFYWTQVFAR</sequence>
<dbReference type="Gene3D" id="3.40.33.10">
    <property type="entry name" value="CAP"/>
    <property type="match status" value="1"/>
</dbReference>
<proteinExistence type="predicted"/>
<protein>
    <submittedName>
        <fullName evidence="3">CAP domain-containing protein</fullName>
    </submittedName>
</protein>
<dbReference type="PANTHER" id="PTHR31157">
    <property type="entry name" value="SCP DOMAIN-CONTAINING PROTEIN"/>
    <property type="match status" value="1"/>
</dbReference>
<dbReference type="RefSeq" id="WP_187467517.1">
    <property type="nucleotide sequence ID" value="NZ_JACSIT010000138.1"/>
</dbReference>
<dbReference type="InterPro" id="IPR035940">
    <property type="entry name" value="CAP_sf"/>
</dbReference>
<dbReference type="AlphaFoldDB" id="A0A923PJW9"/>
<evidence type="ECO:0000313" key="4">
    <source>
        <dbReference type="Proteomes" id="UP000650081"/>
    </source>
</evidence>
<keyword evidence="1" id="KW-0732">Signal</keyword>
<dbReference type="SUPFAM" id="SSF55797">
    <property type="entry name" value="PR-1-like"/>
    <property type="match status" value="1"/>
</dbReference>
<reference evidence="3" key="1">
    <citation type="submission" date="2020-08" db="EMBL/GenBank/DDBJ databases">
        <title>Lewinella bacteria from marine environments.</title>
        <authorList>
            <person name="Zhong Y."/>
        </authorList>
    </citation>
    <scope>NUCLEOTIDE SEQUENCE</scope>
    <source>
        <strain evidence="3">KCTC 42187</strain>
    </source>
</reference>
<evidence type="ECO:0000256" key="1">
    <source>
        <dbReference type="SAM" id="SignalP"/>
    </source>
</evidence>
<gene>
    <name evidence="3" type="ORF">H9S92_15025</name>
</gene>
<dbReference type="CDD" id="cd05379">
    <property type="entry name" value="CAP_bacterial"/>
    <property type="match status" value="1"/>
</dbReference>
<evidence type="ECO:0000259" key="2">
    <source>
        <dbReference type="Pfam" id="PF00188"/>
    </source>
</evidence>
<accession>A0A923PJW9</accession>
<feature type="chain" id="PRO_5037173852" evidence="1">
    <location>
        <begin position="22"/>
        <end position="176"/>
    </location>
</feature>